<sequence length="250" mass="27114">MPYLAAIGSLLALWQVWSWILNKPFLLPGVPEVFERLVKSFGDADFMAGVKDSLIRLALGYPIACALGAVLGLLAGISRSFAVYLRSLISILQSIPPITWVPFFVILLGFGNATIITVITIASFFPMALSMLNATEGVNKTHLELARVLGASKRQQLTKVFAPESLPAFITGAQVAFGNAWRSLIAAEMVGGATSGLGYYSNWRSEVADMGGVMLSIMVIGTIAAVLDHFVLEKLKRRLLRYRYVMGGDQ</sequence>
<comment type="caution">
    <text evidence="9">The sequence shown here is derived from an EMBL/GenBank/DDBJ whole genome shotgun (WGS) entry which is preliminary data.</text>
</comment>
<dbReference type="InterPro" id="IPR000515">
    <property type="entry name" value="MetI-like"/>
</dbReference>
<dbReference type="Gene3D" id="1.10.3720.10">
    <property type="entry name" value="MetI-like"/>
    <property type="match status" value="1"/>
</dbReference>
<keyword evidence="5 7" id="KW-1133">Transmembrane helix</keyword>
<keyword evidence="4 7" id="KW-0812">Transmembrane</keyword>
<evidence type="ECO:0000313" key="10">
    <source>
        <dbReference type="Proteomes" id="UP000247476"/>
    </source>
</evidence>
<dbReference type="SUPFAM" id="SSF161098">
    <property type="entry name" value="MetI-like"/>
    <property type="match status" value="1"/>
</dbReference>
<feature type="domain" description="ABC transmembrane type-1" evidence="8">
    <location>
        <begin position="50"/>
        <end position="231"/>
    </location>
</feature>
<evidence type="ECO:0000256" key="6">
    <source>
        <dbReference type="ARBA" id="ARBA00023136"/>
    </source>
</evidence>
<evidence type="ECO:0000256" key="3">
    <source>
        <dbReference type="ARBA" id="ARBA00022475"/>
    </source>
</evidence>
<evidence type="ECO:0000256" key="1">
    <source>
        <dbReference type="ARBA" id="ARBA00004651"/>
    </source>
</evidence>
<dbReference type="GO" id="GO:0005886">
    <property type="term" value="C:plasma membrane"/>
    <property type="evidence" value="ECO:0007669"/>
    <property type="project" value="UniProtKB-SubCell"/>
</dbReference>
<dbReference type="PANTHER" id="PTHR30151">
    <property type="entry name" value="ALKANE SULFONATE ABC TRANSPORTER-RELATED, MEMBRANE SUBUNIT"/>
    <property type="match status" value="1"/>
</dbReference>
<dbReference type="InterPro" id="IPR035906">
    <property type="entry name" value="MetI-like_sf"/>
</dbReference>
<evidence type="ECO:0000256" key="5">
    <source>
        <dbReference type="ARBA" id="ARBA00022989"/>
    </source>
</evidence>
<organism evidence="9 10">
    <name type="scientific">Paenibacillus flagellatus</name>
    <dbReference type="NCBI Taxonomy" id="2211139"/>
    <lineage>
        <taxon>Bacteria</taxon>
        <taxon>Bacillati</taxon>
        <taxon>Bacillota</taxon>
        <taxon>Bacilli</taxon>
        <taxon>Bacillales</taxon>
        <taxon>Paenibacillaceae</taxon>
        <taxon>Paenibacillus</taxon>
    </lineage>
</organism>
<proteinExistence type="inferred from homology"/>
<feature type="transmembrane region" description="Helical" evidence="7">
    <location>
        <begin position="54"/>
        <end position="77"/>
    </location>
</feature>
<gene>
    <name evidence="9" type="ORF">DLM86_17870</name>
</gene>
<dbReference type="AlphaFoldDB" id="A0A2V5K3B3"/>
<feature type="transmembrane region" description="Helical" evidence="7">
    <location>
        <begin position="98"/>
        <end position="125"/>
    </location>
</feature>
<comment type="similarity">
    <text evidence="7">Belongs to the binding-protein-dependent transport system permease family.</text>
</comment>
<evidence type="ECO:0000256" key="2">
    <source>
        <dbReference type="ARBA" id="ARBA00022448"/>
    </source>
</evidence>
<dbReference type="Proteomes" id="UP000247476">
    <property type="component" value="Unassembled WGS sequence"/>
</dbReference>
<dbReference type="EMBL" id="QJVJ01000008">
    <property type="protein sequence ID" value="PYI53172.1"/>
    <property type="molecule type" value="Genomic_DNA"/>
</dbReference>
<dbReference type="OrthoDB" id="9804353at2"/>
<dbReference type="PROSITE" id="PS50928">
    <property type="entry name" value="ABC_TM1"/>
    <property type="match status" value="1"/>
</dbReference>
<protein>
    <submittedName>
        <fullName evidence="9">Taurine ABC transporter permease</fullName>
    </submittedName>
</protein>
<feature type="transmembrane region" description="Helical" evidence="7">
    <location>
        <begin position="210"/>
        <end position="232"/>
    </location>
</feature>
<dbReference type="Pfam" id="PF00528">
    <property type="entry name" value="BPD_transp_1"/>
    <property type="match status" value="1"/>
</dbReference>
<dbReference type="CDD" id="cd06261">
    <property type="entry name" value="TM_PBP2"/>
    <property type="match status" value="1"/>
</dbReference>
<name>A0A2V5K3B3_9BACL</name>
<accession>A0A2V5K3B3</accession>
<dbReference type="GO" id="GO:0055085">
    <property type="term" value="P:transmembrane transport"/>
    <property type="evidence" value="ECO:0007669"/>
    <property type="project" value="InterPro"/>
</dbReference>
<keyword evidence="10" id="KW-1185">Reference proteome</keyword>
<evidence type="ECO:0000313" key="9">
    <source>
        <dbReference type="EMBL" id="PYI53172.1"/>
    </source>
</evidence>
<reference evidence="9 10" key="1">
    <citation type="submission" date="2018-05" db="EMBL/GenBank/DDBJ databases">
        <title>Paenibacillus flagellatus sp. nov., isolated from selenium mineral soil.</title>
        <authorList>
            <person name="Dai X."/>
        </authorList>
    </citation>
    <scope>NUCLEOTIDE SEQUENCE [LARGE SCALE GENOMIC DNA]</scope>
    <source>
        <strain evidence="9 10">DXL2</strain>
    </source>
</reference>
<dbReference type="PANTHER" id="PTHR30151:SF0">
    <property type="entry name" value="ABC TRANSPORTER PERMEASE PROTEIN MJ0413-RELATED"/>
    <property type="match status" value="1"/>
</dbReference>
<comment type="subcellular location">
    <subcellularLocation>
        <location evidence="1 7">Cell membrane</location>
        <topology evidence="1 7">Multi-pass membrane protein</topology>
    </subcellularLocation>
</comment>
<evidence type="ECO:0000256" key="4">
    <source>
        <dbReference type="ARBA" id="ARBA00022692"/>
    </source>
</evidence>
<evidence type="ECO:0000259" key="8">
    <source>
        <dbReference type="PROSITE" id="PS50928"/>
    </source>
</evidence>
<keyword evidence="2 7" id="KW-0813">Transport</keyword>
<evidence type="ECO:0000256" key="7">
    <source>
        <dbReference type="RuleBase" id="RU363032"/>
    </source>
</evidence>
<keyword evidence="3" id="KW-1003">Cell membrane</keyword>
<keyword evidence="6 7" id="KW-0472">Membrane</keyword>